<sequence length="400" mass="44102">MMPQGLQRAPIGSSVASGQGAALQTVRDRFQRWLFEQALPFWATTGCDGTPSHPAMRGAQESLTLAGVPALPPFKRVRVQARQLFVFSWASLRGWKPAEACAAGIFDFLLKARTPDRGWVCRLTPEGSVLDATADLYDLAFVVFALAWYGRLDKSGHAVALARETLCWIQAHMGTPTGGFFNTLPQKDAPRQQNPHMHLLEAVLALYETTRDAADLAMAHDLYALFSTRFQDAETGILGEFFTENWQPAPGEAGNWVEPGHHFEWVWLLHEYTRLSGVQTAHQSQRLYAFALQHGVNVHTAFAYDGIGRDGTVLKASSRLWVQGEALRGVLTVNPQDTADHLAVRMADTLLTRYFTGCPEGTWLDQLDVAGQPAVTAIPTSSLYHIVTAFEALDQAVSRL</sequence>
<dbReference type="InterPro" id="IPR008928">
    <property type="entry name" value="6-hairpin_glycosidase_sf"/>
</dbReference>
<proteinExistence type="inferred from homology"/>
<dbReference type="SUPFAM" id="SSF48208">
    <property type="entry name" value="Six-hairpin glycosidases"/>
    <property type="match status" value="1"/>
</dbReference>
<dbReference type="Proteomes" id="UP000194565">
    <property type="component" value="Unassembled WGS sequence"/>
</dbReference>
<reference evidence="3 4" key="1">
    <citation type="submission" date="2014-06" db="EMBL/GenBank/DDBJ databases">
        <authorList>
            <person name="Ju J."/>
            <person name="Zhang J."/>
        </authorList>
    </citation>
    <scope>NUCLEOTIDE SEQUENCE [LARGE SCALE GENOMIC DNA]</scope>
    <source>
        <strain evidence="3">DmW_042</strain>
    </source>
</reference>
<comment type="similarity">
    <text evidence="1">Belongs to the N-acylglucosamine 2-epimerase family.</text>
</comment>
<keyword evidence="2 3" id="KW-0413">Isomerase</keyword>
<dbReference type="InterPro" id="IPR012341">
    <property type="entry name" value="6hp_glycosidase-like_sf"/>
</dbReference>
<dbReference type="GO" id="GO:0016853">
    <property type="term" value="F:isomerase activity"/>
    <property type="evidence" value="ECO:0007669"/>
    <property type="project" value="UniProtKB-KW"/>
</dbReference>
<gene>
    <name evidence="3" type="ORF">HC62_08285</name>
</gene>
<name>A0A252A835_9PROT</name>
<dbReference type="EMBL" id="JOMM01000027">
    <property type="protein sequence ID" value="OUI85740.1"/>
    <property type="molecule type" value="Genomic_DNA"/>
</dbReference>
<dbReference type="InterPro" id="IPR010819">
    <property type="entry name" value="AGE/CE"/>
</dbReference>
<dbReference type="AlphaFoldDB" id="A0A252A835"/>
<protein>
    <submittedName>
        <fullName evidence="3">Mannose-6-phosphate isomerase</fullName>
    </submittedName>
</protein>
<accession>A0A252A835</accession>
<evidence type="ECO:0000256" key="1">
    <source>
        <dbReference type="ARBA" id="ARBA00008558"/>
    </source>
</evidence>
<dbReference type="Pfam" id="PF07221">
    <property type="entry name" value="GlcNAc_2-epim"/>
    <property type="match status" value="1"/>
</dbReference>
<comment type="caution">
    <text evidence="3">The sequence shown here is derived from an EMBL/GenBank/DDBJ whole genome shotgun (WGS) entry which is preliminary data.</text>
</comment>
<organism evidence="3 4">
    <name type="scientific">Acetobacter tropicalis</name>
    <dbReference type="NCBI Taxonomy" id="104102"/>
    <lineage>
        <taxon>Bacteria</taxon>
        <taxon>Pseudomonadati</taxon>
        <taxon>Pseudomonadota</taxon>
        <taxon>Alphaproteobacteria</taxon>
        <taxon>Acetobacterales</taxon>
        <taxon>Acetobacteraceae</taxon>
        <taxon>Acetobacter</taxon>
    </lineage>
</organism>
<dbReference type="Gene3D" id="1.50.10.10">
    <property type="match status" value="1"/>
</dbReference>
<evidence type="ECO:0000313" key="4">
    <source>
        <dbReference type="Proteomes" id="UP000194565"/>
    </source>
</evidence>
<evidence type="ECO:0000313" key="3">
    <source>
        <dbReference type="EMBL" id="OUI85740.1"/>
    </source>
</evidence>
<dbReference type="PANTHER" id="PTHR15108">
    <property type="entry name" value="N-ACYLGLUCOSAMINE-2-EPIMERASE"/>
    <property type="match status" value="1"/>
</dbReference>
<dbReference type="GO" id="GO:0005975">
    <property type="term" value="P:carbohydrate metabolic process"/>
    <property type="evidence" value="ECO:0007669"/>
    <property type="project" value="InterPro"/>
</dbReference>
<evidence type="ECO:0000256" key="2">
    <source>
        <dbReference type="ARBA" id="ARBA00023235"/>
    </source>
</evidence>